<reference evidence="3 4" key="1">
    <citation type="submission" date="2020-09" db="EMBL/GenBank/DDBJ databases">
        <title>De no assembly of potato wild relative species, Solanum commersonii.</title>
        <authorList>
            <person name="Cho K."/>
        </authorList>
    </citation>
    <scope>NUCLEOTIDE SEQUENCE [LARGE SCALE GENOMIC DNA]</scope>
    <source>
        <strain evidence="3">LZ3.2</strain>
        <tissue evidence="3">Leaf</tissue>
    </source>
</reference>
<evidence type="ECO:0000313" key="3">
    <source>
        <dbReference type="EMBL" id="KAG5600461.1"/>
    </source>
</evidence>
<evidence type="ECO:0000313" key="4">
    <source>
        <dbReference type="Proteomes" id="UP000824120"/>
    </source>
</evidence>
<organism evidence="3 4">
    <name type="scientific">Solanum commersonii</name>
    <name type="common">Commerson's wild potato</name>
    <name type="synonym">Commerson's nightshade</name>
    <dbReference type="NCBI Taxonomy" id="4109"/>
    <lineage>
        <taxon>Eukaryota</taxon>
        <taxon>Viridiplantae</taxon>
        <taxon>Streptophyta</taxon>
        <taxon>Embryophyta</taxon>
        <taxon>Tracheophyta</taxon>
        <taxon>Spermatophyta</taxon>
        <taxon>Magnoliopsida</taxon>
        <taxon>eudicotyledons</taxon>
        <taxon>Gunneridae</taxon>
        <taxon>Pentapetalae</taxon>
        <taxon>asterids</taxon>
        <taxon>lamiids</taxon>
        <taxon>Solanales</taxon>
        <taxon>Solanaceae</taxon>
        <taxon>Solanoideae</taxon>
        <taxon>Solaneae</taxon>
        <taxon>Solanum</taxon>
    </lineage>
</organism>
<sequence>MQFAGREDAEGQRQKGDEMSQKVDRRPDRLARLTFRIFFIIKVVVANATLPSCFLLAQERGFKTKITELMLERMNPKPFSTHSARESEWTKALVVLIWMLVGV</sequence>
<dbReference type="EMBL" id="JACXVP010000006">
    <property type="protein sequence ID" value="KAG5600461.1"/>
    <property type="molecule type" value="Genomic_DNA"/>
</dbReference>
<keyword evidence="2" id="KW-0812">Transmembrane</keyword>
<comment type="caution">
    <text evidence="3">The sequence shown here is derived from an EMBL/GenBank/DDBJ whole genome shotgun (WGS) entry which is preliminary data.</text>
</comment>
<name>A0A9J5YKC5_SOLCO</name>
<evidence type="ECO:0000256" key="2">
    <source>
        <dbReference type="SAM" id="Phobius"/>
    </source>
</evidence>
<feature type="transmembrane region" description="Helical" evidence="2">
    <location>
        <begin position="35"/>
        <end position="57"/>
    </location>
</feature>
<dbReference type="Proteomes" id="UP000824120">
    <property type="component" value="Chromosome 6"/>
</dbReference>
<feature type="region of interest" description="Disordered" evidence="1">
    <location>
        <begin position="1"/>
        <end position="25"/>
    </location>
</feature>
<gene>
    <name evidence="3" type="ORF">H5410_031831</name>
</gene>
<proteinExistence type="predicted"/>
<keyword evidence="2" id="KW-0472">Membrane</keyword>
<keyword evidence="2" id="KW-1133">Transmembrane helix</keyword>
<dbReference type="AlphaFoldDB" id="A0A9J5YKC5"/>
<keyword evidence="4" id="KW-1185">Reference proteome</keyword>
<accession>A0A9J5YKC5</accession>
<protein>
    <submittedName>
        <fullName evidence="3">Uncharacterized protein</fullName>
    </submittedName>
</protein>
<evidence type="ECO:0000256" key="1">
    <source>
        <dbReference type="SAM" id="MobiDB-lite"/>
    </source>
</evidence>